<accession>A0AAD7F9H0</accession>
<reference evidence="1" key="1">
    <citation type="submission" date="2023-03" db="EMBL/GenBank/DDBJ databases">
        <title>Massive genome expansion in bonnet fungi (Mycena s.s.) driven by repeated elements and novel gene families across ecological guilds.</title>
        <authorList>
            <consortium name="Lawrence Berkeley National Laboratory"/>
            <person name="Harder C.B."/>
            <person name="Miyauchi S."/>
            <person name="Viragh M."/>
            <person name="Kuo A."/>
            <person name="Thoen E."/>
            <person name="Andreopoulos B."/>
            <person name="Lu D."/>
            <person name="Skrede I."/>
            <person name="Drula E."/>
            <person name="Henrissat B."/>
            <person name="Morin E."/>
            <person name="Kohler A."/>
            <person name="Barry K."/>
            <person name="LaButti K."/>
            <person name="Morin E."/>
            <person name="Salamov A."/>
            <person name="Lipzen A."/>
            <person name="Mereny Z."/>
            <person name="Hegedus B."/>
            <person name="Baldrian P."/>
            <person name="Stursova M."/>
            <person name="Weitz H."/>
            <person name="Taylor A."/>
            <person name="Grigoriev I.V."/>
            <person name="Nagy L.G."/>
            <person name="Martin F."/>
            <person name="Kauserud H."/>
        </authorList>
    </citation>
    <scope>NUCLEOTIDE SEQUENCE</scope>
    <source>
        <strain evidence="1">CBHHK067</strain>
    </source>
</reference>
<evidence type="ECO:0000313" key="2">
    <source>
        <dbReference type="Proteomes" id="UP001221757"/>
    </source>
</evidence>
<sequence>MADLDGPKIAETFYQHLFKGCDTNTDPPDLTKAAECLHNAVAELRADPNVPFSRWVPFVHYG</sequence>
<name>A0AAD7F9H0_MYCRO</name>
<evidence type="ECO:0008006" key="3">
    <source>
        <dbReference type="Google" id="ProtNLM"/>
    </source>
</evidence>
<feature type="non-terminal residue" evidence="1">
    <location>
        <position position="62"/>
    </location>
</feature>
<keyword evidence="2" id="KW-1185">Reference proteome</keyword>
<dbReference type="AlphaFoldDB" id="A0AAD7F9H0"/>
<proteinExistence type="predicted"/>
<comment type="caution">
    <text evidence="1">The sequence shown here is derived from an EMBL/GenBank/DDBJ whole genome shotgun (WGS) entry which is preliminary data.</text>
</comment>
<organism evidence="1 2">
    <name type="scientific">Mycena rosella</name>
    <name type="common">Pink bonnet</name>
    <name type="synonym">Agaricus rosellus</name>
    <dbReference type="NCBI Taxonomy" id="1033263"/>
    <lineage>
        <taxon>Eukaryota</taxon>
        <taxon>Fungi</taxon>
        <taxon>Dikarya</taxon>
        <taxon>Basidiomycota</taxon>
        <taxon>Agaricomycotina</taxon>
        <taxon>Agaricomycetes</taxon>
        <taxon>Agaricomycetidae</taxon>
        <taxon>Agaricales</taxon>
        <taxon>Marasmiineae</taxon>
        <taxon>Mycenaceae</taxon>
        <taxon>Mycena</taxon>
    </lineage>
</organism>
<dbReference type="Proteomes" id="UP001221757">
    <property type="component" value="Unassembled WGS sequence"/>
</dbReference>
<dbReference type="EMBL" id="JARKIE010001101">
    <property type="protein sequence ID" value="KAJ7606436.1"/>
    <property type="molecule type" value="Genomic_DNA"/>
</dbReference>
<gene>
    <name evidence="1" type="ORF">B0H17DRAFT_865920</name>
</gene>
<evidence type="ECO:0000313" key="1">
    <source>
        <dbReference type="EMBL" id="KAJ7606436.1"/>
    </source>
</evidence>
<protein>
    <recommendedName>
        <fullName evidence="3">CHAT domain-containing protein</fullName>
    </recommendedName>
</protein>